<dbReference type="PANTHER" id="PTHR19307">
    <property type="entry name" value="TUMOR PROTEIN D52"/>
    <property type="match status" value="1"/>
</dbReference>
<dbReference type="PANTHER" id="PTHR19307:SF13">
    <property type="entry name" value="TUMOR PROTEIN D54"/>
    <property type="match status" value="1"/>
</dbReference>
<dbReference type="Pfam" id="PF04201">
    <property type="entry name" value="TPD52"/>
    <property type="match status" value="1"/>
</dbReference>
<evidence type="ECO:0000256" key="1">
    <source>
        <dbReference type="ARBA" id="ARBA00005702"/>
    </source>
</evidence>
<evidence type="ECO:0000313" key="4">
    <source>
        <dbReference type="Proteomes" id="UP000193380"/>
    </source>
</evidence>
<evidence type="ECO:0000256" key="2">
    <source>
        <dbReference type="ARBA" id="ARBA00023054"/>
    </source>
</evidence>
<dbReference type="InterPro" id="IPR007327">
    <property type="entry name" value="TPD52"/>
</dbReference>
<dbReference type="PaxDb" id="8022-A0A060W638"/>
<dbReference type="STRING" id="8022.A0A060W638"/>
<accession>A0A060W638</accession>
<dbReference type="Proteomes" id="UP000193380">
    <property type="component" value="Unassembled WGS sequence"/>
</dbReference>
<evidence type="ECO:0008006" key="5">
    <source>
        <dbReference type="Google" id="ProtNLM"/>
    </source>
</evidence>
<gene>
    <name evidence="3" type="ORF">GSONMT00080997001</name>
</gene>
<evidence type="ECO:0000313" key="3">
    <source>
        <dbReference type="EMBL" id="CDQ60035.1"/>
    </source>
</evidence>
<reference evidence="3" key="2">
    <citation type="submission" date="2014-03" db="EMBL/GenBank/DDBJ databases">
        <authorList>
            <person name="Genoscope - CEA"/>
        </authorList>
    </citation>
    <scope>NUCLEOTIDE SEQUENCE</scope>
</reference>
<proteinExistence type="inferred from homology"/>
<keyword evidence="2" id="KW-0175">Coiled coil</keyword>
<sequence>MIGAICLTSLRAPCPGEEMEERAWPTYKTLEDPPPPSPPFPPSPEWSSLASYVGRKRKKWFASCPFHEHGKEVLGETELFMPLLIMNRQGYSGENVTPRNISIGISGIGSPTNGLSEEDEFDLKMELAKTEDEIQTLRQVLLAKEKYAMDIRRQLGTGPFSEIKQNLSKGWQEVQTSNAYLTASATLEDISQSNVYKRTQESISNAGQMTSAALSTVGVAITRRLGDMRALPLPSPPRPSLGHSISVPAMSMRLIANSAWGGRVW</sequence>
<dbReference type="AlphaFoldDB" id="A0A060W638"/>
<protein>
    <recommendedName>
        <fullName evidence="5">Tpd52 like 2a</fullName>
    </recommendedName>
</protein>
<dbReference type="GO" id="GO:0005737">
    <property type="term" value="C:cytoplasm"/>
    <property type="evidence" value="ECO:0007669"/>
    <property type="project" value="TreeGrafter"/>
</dbReference>
<organism evidence="3 4">
    <name type="scientific">Oncorhynchus mykiss</name>
    <name type="common">Rainbow trout</name>
    <name type="synonym">Salmo gairdneri</name>
    <dbReference type="NCBI Taxonomy" id="8022"/>
    <lineage>
        <taxon>Eukaryota</taxon>
        <taxon>Metazoa</taxon>
        <taxon>Chordata</taxon>
        <taxon>Craniata</taxon>
        <taxon>Vertebrata</taxon>
        <taxon>Euteleostomi</taxon>
        <taxon>Actinopterygii</taxon>
        <taxon>Neopterygii</taxon>
        <taxon>Teleostei</taxon>
        <taxon>Protacanthopterygii</taxon>
        <taxon>Salmoniformes</taxon>
        <taxon>Salmonidae</taxon>
        <taxon>Salmoninae</taxon>
        <taxon>Oncorhynchus</taxon>
    </lineage>
</organism>
<reference evidence="3" key="1">
    <citation type="journal article" date="2014" name="Nat. Commun.">
        <title>The rainbow trout genome provides novel insights into evolution after whole-genome duplication in vertebrates.</title>
        <authorList>
            <person name="Berthelot C."/>
            <person name="Brunet F."/>
            <person name="Chalopin D."/>
            <person name="Juanchich A."/>
            <person name="Bernard M."/>
            <person name="Noel B."/>
            <person name="Bento P."/>
            <person name="Da Silva C."/>
            <person name="Labadie K."/>
            <person name="Alberti A."/>
            <person name="Aury J.M."/>
            <person name="Louis A."/>
            <person name="Dehais P."/>
            <person name="Bardou P."/>
            <person name="Montfort J."/>
            <person name="Klopp C."/>
            <person name="Cabau C."/>
            <person name="Gaspin C."/>
            <person name="Thorgaard G.H."/>
            <person name="Boussaha M."/>
            <person name="Quillet E."/>
            <person name="Guyomard R."/>
            <person name="Galiana D."/>
            <person name="Bobe J."/>
            <person name="Volff J.N."/>
            <person name="Genet C."/>
            <person name="Wincker P."/>
            <person name="Jaillon O."/>
            <person name="Roest Crollius H."/>
            <person name="Guiguen Y."/>
        </authorList>
    </citation>
    <scope>NUCLEOTIDE SEQUENCE [LARGE SCALE GENOMIC DNA]</scope>
</reference>
<comment type="similarity">
    <text evidence="1">Belongs to the TPD52 family.</text>
</comment>
<dbReference type="EMBL" id="FR904339">
    <property type="protein sequence ID" value="CDQ60035.1"/>
    <property type="molecule type" value="Genomic_DNA"/>
</dbReference>
<name>A0A060W638_ONCMY</name>